<evidence type="ECO:0000313" key="3">
    <source>
        <dbReference type="EMBL" id="RPA77081.1"/>
    </source>
</evidence>
<accession>A0A3N4HYP1</accession>
<proteinExistence type="predicted"/>
<feature type="domain" description="F-box" evidence="2">
    <location>
        <begin position="119"/>
        <end position="165"/>
    </location>
</feature>
<organism evidence="3 4">
    <name type="scientific">Ascobolus immersus RN42</name>
    <dbReference type="NCBI Taxonomy" id="1160509"/>
    <lineage>
        <taxon>Eukaryota</taxon>
        <taxon>Fungi</taxon>
        <taxon>Dikarya</taxon>
        <taxon>Ascomycota</taxon>
        <taxon>Pezizomycotina</taxon>
        <taxon>Pezizomycetes</taxon>
        <taxon>Pezizales</taxon>
        <taxon>Ascobolaceae</taxon>
        <taxon>Ascobolus</taxon>
    </lineage>
</organism>
<dbReference type="PROSITE" id="PS50181">
    <property type="entry name" value="FBOX"/>
    <property type="match status" value="1"/>
</dbReference>
<keyword evidence="4" id="KW-1185">Reference proteome</keyword>
<dbReference type="InterPro" id="IPR015943">
    <property type="entry name" value="WD40/YVTN_repeat-like_dom_sf"/>
</dbReference>
<dbReference type="InterPro" id="IPR036322">
    <property type="entry name" value="WD40_repeat_dom_sf"/>
</dbReference>
<dbReference type="Gene3D" id="2.130.10.10">
    <property type="entry name" value="YVTN repeat-like/Quinoprotein amine dehydrogenase"/>
    <property type="match status" value="1"/>
</dbReference>
<evidence type="ECO:0000256" key="1">
    <source>
        <dbReference type="SAM" id="MobiDB-lite"/>
    </source>
</evidence>
<dbReference type="InterPro" id="IPR036047">
    <property type="entry name" value="F-box-like_dom_sf"/>
</dbReference>
<dbReference type="SUPFAM" id="SSF50978">
    <property type="entry name" value="WD40 repeat-like"/>
    <property type="match status" value="1"/>
</dbReference>
<evidence type="ECO:0000259" key="2">
    <source>
        <dbReference type="PROSITE" id="PS50181"/>
    </source>
</evidence>
<feature type="compositionally biased region" description="Basic and acidic residues" evidence="1">
    <location>
        <begin position="57"/>
        <end position="67"/>
    </location>
</feature>
<dbReference type="SMART" id="SM00256">
    <property type="entry name" value="FBOX"/>
    <property type="match status" value="1"/>
</dbReference>
<dbReference type="PANTHER" id="PTHR10223">
    <property type="entry name" value="26S PROTEASOME NON-ATPASE REGULATORY SUBUNIT 4"/>
    <property type="match status" value="1"/>
</dbReference>
<dbReference type="SUPFAM" id="SSF81383">
    <property type="entry name" value="F-box domain"/>
    <property type="match status" value="1"/>
</dbReference>
<sequence length="990" mass="108106">MQSAFHLTNETTTTSERPPPELSTTSTQHGIEGYVPFDAGPQYESGIRPHTVSRSVSEGKGKGREVLDVNSSDEDDRSLPGSVSPISPGERIRLYESNCGTNSPPTFASARKDVSGKDYSLLDNVPNEILIQALSYLDPLSLNSLALVSRRFSSLVASPYVWRSAFLRFFPGAASEDSGTLTIGPDRRYFSCLTPNSTWKKEYLLRTTLLRSFAKGKALDMSARSVKAPKGSQSLMITYDARCNNITHISVKFPNAAEPGGAKALPRLYAGSTFSDRVTISDYTIGKKERALWDTPGFYPPEFHTCIPGANSDYFCPNSLGTGVMDLSEGIGWVLGETIPNGRLFVFAHCLDGDNTSMALHGHRVARPLQLSDGDYLNGNGLDAGISSVWIAKSRRAGTILDTSEGKIGVLSGSSKGCLSVFSLPQGLEMLDHEWNLAWASWYICPGIPILSVHVDNEYSSRRKRRGMPWCVVVNAIGEIWYSTTLPTPNSNTANWHVIPSTLQPRNPVNPKATPKQYAEEMLLRDWRGLRRTEPMWGNDWWIEVDWADETVIRGRKLLGSTICRFHRTRAQSSVAPSQGGMSEDSQTSIFGGSTDSTTTLLPESATSRDSWLASALEFSETFGEQHLVTAVGLDNSYLCQVAAADRPEKDIPGSNARLLAIGTDEGVVFVWNIRDSNRIGSVYPLRRIQTQSPKITTVAVSSLLVVSGGTDGLVVAYDPLSSSDSPVRVIHSRLTSRARRRLAQLPEQNVSSPDNQYAARACVLDPEPTSLRGVVALGAHIRHWSIASDSADNSARRRKKKLARQALAAASRPRQRDNGSKFKGLIHDEFDVHQAAKHDSIRHNESLEKRFGISFRPPGANDLTEEELLAYAELLSKEAYNESQLFNGTHEAEVAQTPVPIENSNSEPPISEEEAFARDLDAAIAASLATEGSPPLDEFEDPWALGGSSSSVLGGHGVPVEQPPNEVPDGDESMDEDLMLALKLSLVEC</sequence>
<dbReference type="Proteomes" id="UP000275078">
    <property type="component" value="Unassembled WGS sequence"/>
</dbReference>
<dbReference type="InterPro" id="IPR027040">
    <property type="entry name" value="PSMD4"/>
</dbReference>
<dbReference type="OrthoDB" id="2095648at2759"/>
<name>A0A3N4HYP1_ASCIM</name>
<feature type="region of interest" description="Disordered" evidence="1">
    <location>
        <begin position="933"/>
        <end position="974"/>
    </location>
</feature>
<feature type="region of interest" description="Disordered" evidence="1">
    <location>
        <begin position="1"/>
        <end position="87"/>
    </location>
</feature>
<dbReference type="STRING" id="1160509.A0A3N4HYP1"/>
<dbReference type="GO" id="GO:0043161">
    <property type="term" value="P:proteasome-mediated ubiquitin-dependent protein catabolic process"/>
    <property type="evidence" value="ECO:0007669"/>
    <property type="project" value="TreeGrafter"/>
</dbReference>
<reference evidence="3 4" key="1">
    <citation type="journal article" date="2018" name="Nat. Ecol. Evol.">
        <title>Pezizomycetes genomes reveal the molecular basis of ectomycorrhizal truffle lifestyle.</title>
        <authorList>
            <person name="Murat C."/>
            <person name="Payen T."/>
            <person name="Noel B."/>
            <person name="Kuo A."/>
            <person name="Morin E."/>
            <person name="Chen J."/>
            <person name="Kohler A."/>
            <person name="Krizsan K."/>
            <person name="Balestrini R."/>
            <person name="Da Silva C."/>
            <person name="Montanini B."/>
            <person name="Hainaut M."/>
            <person name="Levati E."/>
            <person name="Barry K.W."/>
            <person name="Belfiori B."/>
            <person name="Cichocki N."/>
            <person name="Clum A."/>
            <person name="Dockter R.B."/>
            <person name="Fauchery L."/>
            <person name="Guy J."/>
            <person name="Iotti M."/>
            <person name="Le Tacon F."/>
            <person name="Lindquist E.A."/>
            <person name="Lipzen A."/>
            <person name="Malagnac F."/>
            <person name="Mello A."/>
            <person name="Molinier V."/>
            <person name="Miyauchi S."/>
            <person name="Poulain J."/>
            <person name="Riccioni C."/>
            <person name="Rubini A."/>
            <person name="Sitrit Y."/>
            <person name="Splivallo R."/>
            <person name="Traeger S."/>
            <person name="Wang M."/>
            <person name="Zifcakova L."/>
            <person name="Wipf D."/>
            <person name="Zambonelli A."/>
            <person name="Paolocci F."/>
            <person name="Nowrousian M."/>
            <person name="Ottonello S."/>
            <person name="Baldrian P."/>
            <person name="Spatafora J.W."/>
            <person name="Henrissat B."/>
            <person name="Nagy L.G."/>
            <person name="Aury J.M."/>
            <person name="Wincker P."/>
            <person name="Grigoriev I.V."/>
            <person name="Bonfante P."/>
            <person name="Martin F.M."/>
        </authorList>
    </citation>
    <scope>NUCLEOTIDE SEQUENCE [LARGE SCALE GENOMIC DNA]</scope>
    <source>
        <strain evidence="3 4">RN42</strain>
    </source>
</reference>
<protein>
    <recommendedName>
        <fullName evidence="2">F-box domain-containing protein</fullName>
    </recommendedName>
</protein>
<dbReference type="Pfam" id="PF12937">
    <property type="entry name" value="F-box-like"/>
    <property type="match status" value="1"/>
</dbReference>
<gene>
    <name evidence="3" type="ORF">BJ508DRAFT_364682</name>
</gene>
<dbReference type="Gene3D" id="1.20.1280.50">
    <property type="match status" value="1"/>
</dbReference>
<dbReference type="GO" id="GO:0031593">
    <property type="term" value="F:polyubiquitin modification-dependent protein binding"/>
    <property type="evidence" value="ECO:0007669"/>
    <property type="project" value="TreeGrafter"/>
</dbReference>
<dbReference type="PANTHER" id="PTHR10223:SF2">
    <property type="entry name" value="F-BOX AND WD DOMAIN PROTEIN (AFU_ORTHOLOGUE AFUA_6G11400)"/>
    <property type="match status" value="1"/>
</dbReference>
<feature type="region of interest" description="Disordered" evidence="1">
    <location>
        <begin position="574"/>
        <end position="603"/>
    </location>
</feature>
<dbReference type="EMBL" id="ML119732">
    <property type="protein sequence ID" value="RPA77081.1"/>
    <property type="molecule type" value="Genomic_DNA"/>
</dbReference>
<dbReference type="GO" id="GO:0005634">
    <property type="term" value="C:nucleus"/>
    <property type="evidence" value="ECO:0007669"/>
    <property type="project" value="TreeGrafter"/>
</dbReference>
<dbReference type="AlphaFoldDB" id="A0A3N4HYP1"/>
<evidence type="ECO:0000313" key="4">
    <source>
        <dbReference type="Proteomes" id="UP000275078"/>
    </source>
</evidence>
<dbReference type="InterPro" id="IPR001810">
    <property type="entry name" value="F-box_dom"/>
</dbReference>
<dbReference type="GO" id="GO:0008540">
    <property type="term" value="C:proteasome regulatory particle, base subcomplex"/>
    <property type="evidence" value="ECO:0007669"/>
    <property type="project" value="TreeGrafter"/>
</dbReference>
<feature type="compositionally biased region" description="Low complexity" evidence="1">
    <location>
        <begin position="8"/>
        <end position="27"/>
    </location>
</feature>
<dbReference type="GO" id="GO:0005829">
    <property type="term" value="C:cytosol"/>
    <property type="evidence" value="ECO:0007669"/>
    <property type="project" value="TreeGrafter"/>
</dbReference>